<dbReference type="EMBL" id="GECZ01028819">
    <property type="protein sequence ID" value="JAS40950.1"/>
    <property type="molecule type" value="Transcribed_RNA"/>
</dbReference>
<name>A0A1B6ESV8_9HEMI</name>
<sequence>MYCLLLLVVVSAVLFLSQSQGAPSIPEEPRLGWQQILQDVSKSSSLAQVLSEYLADIETVEAATSRCSKDHRDKHLSAYRHLEEFLRQCENSSGRQREALSRCVEDGTERVVSDVRQRINELKTCVDSVG</sequence>
<protein>
    <recommendedName>
        <fullName evidence="5">Protein TsetseEP domain-containing protein</fullName>
    </recommendedName>
</protein>
<evidence type="ECO:0008006" key="5">
    <source>
        <dbReference type="Google" id="ProtNLM"/>
    </source>
</evidence>
<evidence type="ECO:0000256" key="1">
    <source>
        <dbReference type="SAM" id="SignalP"/>
    </source>
</evidence>
<dbReference type="EMBL" id="GECZ01015292">
    <property type="protein sequence ID" value="JAS54477.1"/>
    <property type="molecule type" value="Transcribed_RNA"/>
</dbReference>
<dbReference type="AlphaFoldDB" id="A0A1B6ESV8"/>
<organism evidence="2">
    <name type="scientific">Cuerna arida</name>
    <dbReference type="NCBI Taxonomy" id="1464854"/>
    <lineage>
        <taxon>Eukaryota</taxon>
        <taxon>Metazoa</taxon>
        <taxon>Ecdysozoa</taxon>
        <taxon>Arthropoda</taxon>
        <taxon>Hexapoda</taxon>
        <taxon>Insecta</taxon>
        <taxon>Pterygota</taxon>
        <taxon>Neoptera</taxon>
        <taxon>Paraneoptera</taxon>
        <taxon>Hemiptera</taxon>
        <taxon>Auchenorrhyncha</taxon>
        <taxon>Membracoidea</taxon>
        <taxon>Cicadellidae</taxon>
        <taxon>Cicadellinae</taxon>
        <taxon>Proconiini</taxon>
        <taxon>Cuerna</taxon>
    </lineage>
</organism>
<evidence type="ECO:0000313" key="2">
    <source>
        <dbReference type="EMBL" id="JAS40950.1"/>
    </source>
</evidence>
<reference evidence="2" key="1">
    <citation type="submission" date="2015-11" db="EMBL/GenBank/DDBJ databases">
        <title>De novo transcriptome assembly of four potential Pierce s Disease insect vectors from Arizona vineyards.</title>
        <authorList>
            <person name="Tassone E.E."/>
        </authorList>
    </citation>
    <scope>NUCLEOTIDE SEQUENCE</scope>
</reference>
<keyword evidence="1" id="KW-0732">Signal</keyword>
<evidence type="ECO:0000313" key="3">
    <source>
        <dbReference type="EMBL" id="JAS44901.1"/>
    </source>
</evidence>
<feature type="signal peptide" evidence="1">
    <location>
        <begin position="1"/>
        <end position="21"/>
    </location>
</feature>
<feature type="chain" id="PRO_5008582340" description="Protein TsetseEP domain-containing protein" evidence="1">
    <location>
        <begin position="22"/>
        <end position="130"/>
    </location>
</feature>
<proteinExistence type="predicted"/>
<accession>A0A1B6ESV8</accession>
<evidence type="ECO:0000313" key="4">
    <source>
        <dbReference type="EMBL" id="JAS54477.1"/>
    </source>
</evidence>
<gene>
    <name evidence="3" type="ORF">g.34445</name>
    <name evidence="2" type="ORF">g.34447</name>
    <name evidence="4" type="ORF">g.34449</name>
</gene>
<dbReference type="EMBL" id="GECZ01024868">
    <property type="protein sequence ID" value="JAS44901.1"/>
    <property type="molecule type" value="Transcribed_RNA"/>
</dbReference>